<evidence type="ECO:0000313" key="1">
    <source>
        <dbReference type="EMBL" id="MEL1245784.1"/>
    </source>
</evidence>
<organism evidence="1 2">
    <name type="scientific">Flavobacterium arundinis</name>
    <dbReference type="NCBI Taxonomy" id="3139143"/>
    <lineage>
        <taxon>Bacteria</taxon>
        <taxon>Pseudomonadati</taxon>
        <taxon>Bacteroidota</taxon>
        <taxon>Flavobacteriia</taxon>
        <taxon>Flavobacteriales</taxon>
        <taxon>Flavobacteriaceae</taxon>
        <taxon>Flavobacterium</taxon>
    </lineage>
</organism>
<protein>
    <recommendedName>
        <fullName evidence="3">HEAT repeat-containing protein</fullName>
    </recommendedName>
</protein>
<evidence type="ECO:0008006" key="3">
    <source>
        <dbReference type="Google" id="ProtNLM"/>
    </source>
</evidence>
<proteinExistence type="predicted"/>
<dbReference type="SUPFAM" id="SSF48371">
    <property type="entry name" value="ARM repeat"/>
    <property type="match status" value="1"/>
</dbReference>
<reference evidence="1 2" key="1">
    <citation type="submission" date="2024-04" db="EMBL/GenBank/DDBJ databases">
        <title>Flavobacterium sp. DGU11 16S ribosomal RNA gene Genome sequencing and assembly.</title>
        <authorList>
            <person name="Park S."/>
        </authorList>
    </citation>
    <scope>NUCLEOTIDE SEQUENCE [LARGE SCALE GENOMIC DNA]</scope>
    <source>
        <strain evidence="1 2">DGU11</strain>
    </source>
</reference>
<dbReference type="InterPro" id="IPR016024">
    <property type="entry name" value="ARM-type_fold"/>
</dbReference>
<name>A0ABU9I187_9FLAO</name>
<dbReference type="EMBL" id="JBBYHR010000010">
    <property type="protein sequence ID" value="MEL1245784.1"/>
    <property type="molecule type" value="Genomic_DNA"/>
</dbReference>
<keyword evidence="2" id="KW-1185">Reference proteome</keyword>
<evidence type="ECO:0000313" key="2">
    <source>
        <dbReference type="Proteomes" id="UP001464555"/>
    </source>
</evidence>
<dbReference type="Gene3D" id="1.25.10.10">
    <property type="entry name" value="Leucine-rich Repeat Variant"/>
    <property type="match status" value="1"/>
</dbReference>
<gene>
    <name evidence="1" type="ORF">AAEO56_16040</name>
</gene>
<comment type="caution">
    <text evidence="1">The sequence shown here is derived from an EMBL/GenBank/DDBJ whole genome shotgun (WGS) entry which is preliminary data.</text>
</comment>
<sequence length="261" mass="29740">MNNKSQRTYWDNIAALRKRPNREVFDKSILLMQSENARFREIGINVSAQLGIPPRPFYNETLKLYFDLLSGENEPAVLSTLLYAIGHNNDKLTHSQIQTLVSFKDFRDSFVREALVNALLGVEDAIAIYTLLYLSEDTAASVRNWATFGIGTLVDSDNEMIRAALWKRVSDRNIDTKFEAIAGLAKRKDIRIKDIIEKELLSGDYQSLLFDAITDLGDIHFLPILKSQLVSNEQNKNVNNEWLKSLKNCITSLENRTPNSK</sequence>
<accession>A0ABU9I187</accession>
<dbReference type="Proteomes" id="UP001464555">
    <property type="component" value="Unassembled WGS sequence"/>
</dbReference>
<dbReference type="InterPro" id="IPR011989">
    <property type="entry name" value="ARM-like"/>
</dbReference>